<organism evidence="2 3">
    <name type="scientific">Halteria grandinella</name>
    <dbReference type="NCBI Taxonomy" id="5974"/>
    <lineage>
        <taxon>Eukaryota</taxon>
        <taxon>Sar</taxon>
        <taxon>Alveolata</taxon>
        <taxon>Ciliophora</taxon>
        <taxon>Intramacronucleata</taxon>
        <taxon>Spirotrichea</taxon>
        <taxon>Stichotrichia</taxon>
        <taxon>Sporadotrichida</taxon>
        <taxon>Halteriidae</taxon>
        <taxon>Halteria</taxon>
    </lineage>
</organism>
<proteinExistence type="predicted"/>
<sequence length="100" mass="11150">MSLPRVRSSHHSHPVLDPSAQPLQPIERCRRYVPEFREPSPVEPRAVREQKDCAECARGGTASEEEGQSGRIHAGCSTSLNDGIPEARHQSILRGRQSRE</sequence>
<reference evidence="2" key="1">
    <citation type="submission" date="2019-06" db="EMBL/GenBank/DDBJ databases">
        <authorList>
            <person name="Zheng W."/>
        </authorList>
    </citation>
    <scope>NUCLEOTIDE SEQUENCE</scope>
    <source>
        <strain evidence="2">QDHG01</strain>
    </source>
</reference>
<comment type="caution">
    <text evidence="2">The sequence shown here is derived from an EMBL/GenBank/DDBJ whole genome shotgun (WGS) entry which is preliminary data.</text>
</comment>
<keyword evidence="3" id="KW-1185">Reference proteome</keyword>
<feature type="region of interest" description="Disordered" evidence="1">
    <location>
        <begin position="1"/>
        <end position="26"/>
    </location>
</feature>
<feature type="region of interest" description="Disordered" evidence="1">
    <location>
        <begin position="57"/>
        <end position="100"/>
    </location>
</feature>
<protein>
    <submittedName>
        <fullName evidence="2">Uncharacterized protein</fullName>
    </submittedName>
</protein>
<evidence type="ECO:0000313" key="2">
    <source>
        <dbReference type="EMBL" id="TNV71141.1"/>
    </source>
</evidence>
<gene>
    <name evidence="2" type="ORF">FGO68_gene12798</name>
</gene>
<dbReference type="Proteomes" id="UP000785679">
    <property type="component" value="Unassembled WGS sequence"/>
</dbReference>
<evidence type="ECO:0000256" key="1">
    <source>
        <dbReference type="SAM" id="MobiDB-lite"/>
    </source>
</evidence>
<evidence type="ECO:0000313" key="3">
    <source>
        <dbReference type="Proteomes" id="UP000785679"/>
    </source>
</evidence>
<name>A0A8J8NAH5_HALGN</name>
<dbReference type="AlphaFoldDB" id="A0A8J8NAH5"/>
<dbReference type="EMBL" id="RRYP01030504">
    <property type="protein sequence ID" value="TNV71141.1"/>
    <property type="molecule type" value="Genomic_DNA"/>
</dbReference>
<accession>A0A8J8NAH5</accession>